<dbReference type="InterPro" id="IPR035919">
    <property type="entry name" value="EAL_sf"/>
</dbReference>
<reference evidence="2 3" key="1">
    <citation type="journal article" date="2015" name="Genome Announc.">
        <title>Expanding the biotechnology potential of lactobacilli through comparative genomics of 213 strains and associated genera.</title>
        <authorList>
            <person name="Sun Z."/>
            <person name="Harris H.M."/>
            <person name="McCann A."/>
            <person name="Guo C."/>
            <person name="Argimon S."/>
            <person name="Zhang W."/>
            <person name="Yang X."/>
            <person name="Jeffery I.B."/>
            <person name="Cooney J.C."/>
            <person name="Kagawa T.F."/>
            <person name="Liu W."/>
            <person name="Song Y."/>
            <person name="Salvetti E."/>
            <person name="Wrobel A."/>
            <person name="Rasinkangas P."/>
            <person name="Parkhill J."/>
            <person name="Rea M.C."/>
            <person name="O'Sullivan O."/>
            <person name="Ritari J."/>
            <person name="Douillard F.P."/>
            <person name="Paul Ross R."/>
            <person name="Yang R."/>
            <person name="Briner A.E."/>
            <person name="Felis G.E."/>
            <person name="de Vos W.M."/>
            <person name="Barrangou R."/>
            <person name="Klaenhammer T.R."/>
            <person name="Caufield P.W."/>
            <person name="Cui Y."/>
            <person name="Zhang H."/>
            <person name="O'Toole P.W."/>
        </authorList>
    </citation>
    <scope>NUCLEOTIDE SEQUENCE [LARGE SCALE GENOMIC DNA]</scope>
    <source>
        <strain evidence="2 3">DSM 16230</strain>
    </source>
</reference>
<dbReference type="PANTHER" id="PTHR33121">
    <property type="entry name" value="CYCLIC DI-GMP PHOSPHODIESTERASE PDEF"/>
    <property type="match status" value="1"/>
</dbReference>
<dbReference type="STRING" id="1423801.FD50_GL000596"/>
<dbReference type="Proteomes" id="UP000051166">
    <property type="component" value="Unassembled WGS sequence"/>
</dbReference>
<organism evidence="2 3">
    <name type="scientific">Liquorilactobacillus satsumensis DSM 16230 = JCM 12392</name>
    <dbReference type="NCBI Taxonomy" id="1423801"/>
    <lineage>
        <taxon>Bacteria</taxon>
        <taxon>Bacillati</taxon>
        <taxon>Bacillota</taxon>
        <taxon>Bacilli</taxon>
        <taxon>Lactobacillales</taxon>
        <taxon>Lactobacillaceae</taxon>
        <taxon>Liquorilactobacillus</taxon>
    </lineage>
</organism>
<keyword evidence="3" id="KW-1185">Reference proteome</keyword>
<dbReference type="GO" id="GO:0071111">
    <property type="term" value="F:cyclic-guanylate-specific phosphodiesterase activity"/>
    <property type="evidence" value="ECO:0007669"/>
    <property type="project" value="InterPro"/>
</dbReference>
<evidence type="ECO:0000313" key="2">
    <source>
        <dbReference type="EMBL" id="KRL98784.1"/>
    </source>
</evidence>
<dbReference type="AlphaFoldDB" id="A0A0R1UZM7"/>
<dbReference type="InterPro" id="IPR001633">
    <property type="entry name" value="EAL_dom"/>
</dbReference>
<name>A0A0R1UZM7_9LACO</name>
<dbReference type="SUPFAM" id="SSF141868">
    <property type="entry name" value="EAL domain-like"/>
    <property type="match status" value="1"/>
</dbReference>
<evidence type="ECO:0000259" key="1">
    <source>
        <dbReference type="PROSITE" id="PS50883"/>
    </source>
</evidence>
<comment type="caution">
    <text evidence="2">The sequence shown here is derived from an EMBL/GenBank/DDBJ whole genome shotgun (WGS) entry which is preliminary data.</text>
</comment>
<dbReference type="Gene3D" id="3.20.20.450">
    <property type="entry name" value="EAL domain"/>
    <property type="match status" value="1"/>
</dbReference>
<proteinExistence type="predicted"/>
<sequence>MIRSKVSERFPYKEFKLLTAHEDTNAKFLHWFEQKIIDILNDFNSYRFDINIDPQQLSFFSTWRFFKRMALFHQNLAVEITEAIPLESKSTKMQNDLPTLYLHRLKKMGFTTVIDDIDSGQNTLKLVTDNLHNIDRIKLSLLAFKELDSSVLLSFLKSWHQLADCYHLELVIEGIDNIEDVAALVDNDFLIQQGFYWQKPEVITLNKS</sequence>
<dbReference type="PANTHER" id="PTHR33121:SF70">
    <property type="entry name" value="SIGNALING PROTEIN YKOW"/>
    <property type="match status" value="1"/>
</dbReference>
<dbReference type="PATRIC" id="fig|1423801.4.peg.605"/>
<dbReference type="PROSITE" id="PS50883">
    <property type="entry name" value="EAL"/>
    <property type="match status" value="1"/>
</dbReference>
<dbReference type="EMBL" id="AZFQ01000036">
    <property type="protein sequence ID" value="KRL98784.1"/>
    <property type="molecule type" value="Genomic_DNA"/>
</dbReference>
<evidence type="ECO:0000313" key="3">
    <source>
        <dbReference type="Proteomes" id="UP000051166"/>
    </source>
</evidence>
<dbReference type="InterPro" id="IPR050706">
    <property type="entry name" value="Cyclic-di-GMP_PDE-like"/>
</dbReference>
<dbReference type="Pfam" id="PF00563">
    <property type="entry name" value="EAL"/>
    <property type="match status" value="1"/>
</dbReference>
<accession>A0A0R1UZM7</accession>
<feature type="domain" description="EAL" evidence="1">
    <location>
        <begin position="1"/>
        <end position="208"/>
    </location>
</feature>
<protein>
    <submittedName>
        <fullName evidence="2">C-di-GMP-specific phosphodiesterase</fullName>
    </submittedName>
</protein>
<gene>
    <name evidence="2" type="ORF">FD50_GL000596</name>
</gene>